<dbReference type="Proteomes" id="UP001142400">
    <property type="component" value="Unassembled WGS sequence"/>
</dbReference>
<keyword evidence="11" id="KW-1185">Reference proteome</keyword>
<evidence type="ECO:0000256" key="8">
    <source>
        <dbReference type="SAM" id="Phobius"/>
    </source>
</evidence>
<evidence type="ECO:0000256" key="7">
    <source>
        <dbReference type="ARBA" id="ARBA00023251"/>
    </source>
</evidence>
<dbReference type="InterPro" id="IPR004638">
    <property type="entry name" value="EmrB-like"/>
</dbReference>
<feature type="transmembrane region" description="Helical" evidence="8">
    <location>
        <begin position="171"/>
        <end position="192"/>
    </location>
</feature>
<dbReference type="GO" id="GO:0005886">
    <property type="term" value="C:plasma membrane"/>
    <property type="evidence" value="ECO:0007669"/>
    <property type="project" value="UniProtKB-SubCell"/>
</dbReference>
<dbReference type="PRINTS" id="PR01036">
    <property type="entry name" value="TCRTETB"/>
</dbReference>
<feature type="transmembrane region" description="Helical" evidence="8">
    <location>
        <begin position="363"/>
        <end position="383"/>
    </location>
</feature>
<keyword evidence="3" id="KW-1003">Cell membrane</keyword>
<keyword evidence="2" id="KW-0813">Transport</keyword>
<dbReference type="PROSITE" id="PS50850">
    <property type="entry name" value="MFS"/>
    <property type="match status" value="1"/>
</dbReference>
<protein>
    <submittedName>
        <fullName evidence="10">MFS transporter</fullName>
    </submittedName>
</protein>
<accession>A0A9X2LVG9</accession>
<dbReference type="GO" id="GO:0022857">
    <property type="term" value="F:transmembrane transporter activity"/>
    <property type="evidence" value="ECO:0007669"/>
    <property type="project" value="InterPro"/>
</dbReference>
<keyword evidence="7" id="KW-0046">Antibiotic resistance</keyword>
<dbReference type="CDD" id="cd17321">
    <property type="entry name" value="MFS_MMR_MDR_like"/>
    <property type="match status" value="1"/>
</dbReference>
<feature type="transmembrane region" description="Helical" evidence="8">
    <location>
        <begin position="274"/>
        <end position="297"/>
    </location>
</feature>
<evidence type="ECO:0000256" key="2">
    <source>
        <dbReference type="ARBA" id="ARBA00022448"/>
    </source>
</evidence>
<keyword evidence="5 8" id="KW-1133">Transmembrane helix</keyword>
<name>A0A9X2LVG9_STRMQ</name>
<feature type="transmembrane region" description="Helical" evidence="8">
    <location>
        <begin position="455"/>
        <end position="474"/>
    </location>
</feature>
<evidence type="ECO:0000256" key="6">
    <source>
        <dbReference type="ARBA" id="ARBA00023136"/>
    </source>
</evidence>
<dbReference type="EMBL" id="JANIIC010000014">
    <property type="protein sequence ID" value="MCQ8830332.1"/>
    <property type="molecule type" value="Genomic_DNA"/>
</dbReference>
<dbReference type="GO" id="GO:0046677">
    <property type="term" value="P:response to antibiotic"/>
    <property type="evidence" value="ECO:0007669"/>
    <property type="project" value="UniProtKB-KW"/>
</dbReference>
<feature type="transmembrane region" description="Helical" evidence="8">
    <location>
        <begin position="56"/>
        <end position="73"/>
    </location>
</feature>
<feature type="transmembrane region" description="Helical" evidence="8">
    <location>
        <begin position="339"/>
        <end position="357"/>
    </location>
</feature>
<feature type="transmembrane region" description="Helical" evidence="8">
    <location>
        <begin position="303"/>
        <end position="327"/>
    </location>
</feature>
<dbReference type="PANTHER" id="PTHR42718:SF46">
    <property type="entry name" value="BLR6921 PROTEIN"/>
    <property type="match status" value="1"/>
</dbReference>
<sequence>MSQLSKSPPEVNPRRWLALVFIGLAQLMIVLDITVVNIALPSAQKDLGISDGDRQWVITAYTLAFGSLLLLGGRIADYTGRKRTFLIGLLGFAGASALGGAASGFEMLLSARALQGGFAALLAPATLSLLAVNFTEARERAKAFGIFGAIAAGGGAIGLVIGGLLTEYLDWRWCLYVNVPIAIVAAISWSVLPADTRTEGRARFDIPGVLLAVGGLVAVVYGCSEAESKGWDSRLVTGLLILGAVLLVAFVLVERSVARPLLPPRVLADRTRGSAYLAVGLSVVGMFAMFLFLTYYMQLVKGYSALLTGVAFLPMTGAVLIGAGGVASRLIPKVPPRPLVAPGLLIAAAGVALLVPLDVDSSYAVGLLLPELLVGFGMGLVMAPAMNYATHGVEEGDAGIASATVNTAQQIGGSIGTAMLNTIATSVTSDYMASHAWQMTPRTAKAGLVEGFSQAFVVSSLILVGAAVVVALLMNTPRPVRQPGAEGATPLPAHMG</sequence>
<evidence type="ECO:0000256" key="5">
    <source>
        <dbReference type="ARBA" id="ARBA00022989"/>
    </source>
</evidence>
<dbReference type="InterPro" id="IPR020846">
    <property type="entry name" value="MFS_dom"/>
</dbReference>
<dbReference type="Pfam" id="PF07690">
    <property type="entry name" value="MFS_1"/>
    <property type="match status" value="1"/>
</dbReference>
<evidence type="ECO:0000313" key="11">
    <source>
        <dbReference type="Proteomes" id="UP001142400"/>
    </source>
</evidence>
<dbReference type="SUPFAM" id="SSF103473">
    <property type="entry name" value="MFS general substrate transporter"/>
    <property type="match status" value="1"/>
</dbReference>
<keyword evidence="4 8" id="KW-0812">Transmembrane</keyword>
<dbReference type="AlphaFoldDB" id="A0A9X2LVG9"/>
<dbReference type="InterPro" id="IPR011701">
    <property type="entry name" value="MFS"/>
</dbReference>
<dbReference type="PANTHER" id="PTHR42718">
    <property type="entry name" value="MAJOR FACILITATOR SUPERFAMILY MULTIDRUG TRANSPORTER MFSC"/>
    <property type="match status" value="1"/>
</dbReference>
<comment type="subcellular location">
    <subcellularLocation>
        <location evidence="1">Cell membrane</location>
        <topology evidence="1">Multi-pass membrane protein</topology>
    </subcellularLocation>
</comment>
<evidence type="ECO:0000313" key="10">
    <source>
        <dbReference type="EMBL" id="MCQ8830332.1"/>
    </source>
</evidence>
<reference evidence="10" key="1">
    <citation type="submission" date="2022-06" db="EMBL/GenBank/DDBJ databases">
        <title>WGS of actinobacteria.</title>
        <authorList>
            <person name="Thawai C."/>
        </authorList>
    </citation>
    <scope>NUCLEOTIDE SEQUENCE</scope>
    <source>
        <strain evidence="10">DSM 42010</strain>
    </source>
</reference>
<feature type="transmembrane region" description="Helical" evidence="8">
    <location>
        <begin position="204"/>
        <end position="222"/>
    </location>
</feature>
<feature type="domain" description="Major facilitator superfamily (MFS) profile" evidence="9">
    <location>
        <begin position="18"/>
        <end position="478"/>
    </location>
</feature>
<dbReference type="RefSeq" id="WP_257631480.1">
    <property type="nucleotide sequence ID" value="NZ_JANIIC010000014.1"/>
</dbReference>
<feature type="transmembrane region" description="Helical" evidence="8">
    <location>
        <begin position="16"/>
        <end position="36"/>
    </location>
</feature>
<feature type="transmembrane region" description="Helical" evidence="8">
    <location>
        <begin position="111"/>
        <end position="132"/>
    </location>
</feature>
<evidence type="ECO:0000256" key="1">
    <source>
        <dbReference type="ARBA" id="ARBA00004651"/>
    </source>
</evidence>
<dbReference type="NCBIfam" id="TIGR00711">
    <property type="entry name" value="efflux_EmrB"/>
    <property type="match status" value="1"/>
</dbReference>
<dbReference type="Gene3D" id="1.20.1720.10">
    <property type="entry name" value="Multidrug resistance protein D"/>
    <property type="match status" value="1"/>
</dbReference>
<proteinExistence type="predicted"/>
<organism evidence="10 11">
    <name type="scientific">Streptomyces malaysiensis subsp. samsunensis</name>
    <dbReference type="NCBI Taxonomy" id="459658"/>
    <lineage>
        <taxon>Bacteria</taxon>
        <taxon>Bacillati</taxon>
        <taxon>Actinomycetota</taxon>
        <taxon>Actinomycetes</taxon>
        <taxon>Kitasatosporales</taxon>
        <taxon>Streptomycetaceae</taxon>
        <taxon>Streptomyces</taxon>
        <taxon>Streptomyces violaceusniger group</taxon>
    </lineage>
</organism>
<keyword evidence="6 8" id="KW-0472">Membrane</keyword>
<feature type="transmembrane region" description="Helical" evidence="8">
    <location>
        <begin position="144"/>
        <end position="165"/>
    </location>
</feature>
<evidence type="ECO:0000256" key="3">
    <source>
        <dbReference type="ARBA" id="ARBA00022475"/>
    </source>
</evidence>
<comment type="caution">
    <text evidence="10">The sequence shown here is derived from an EMBL/GenBank/DDBJ whole genome shotgun (WGS) entry which is preliminary data.</text>
</comment>
<feature type="transmembrane region" description="Helical" evidence="8">
    <location>
        <begin position="85"/>
        <end position="105"/>
    </location>
</feature>
<evidence type="ECO:0000259" key="9">
    <source>
        <dbReference type="PROSITE" id="PS50850"/>
    </source>
</evidence>
<dbReference type="Gene3D" id="1.20.1250.20">
    <property type="entry name" value="MFS general substrate transporter like domains"/>
    <property type="match status" value="1"/>
</dbReference>
<evidence type="ECO:0000256" key="4">
    <source>
        <dbReference type="ARBA" id="ARBA00022692"/>
    </source>
</evidence>
<feature type="transmembrane region" description="Helical" evidence="8">
    <location>
        <begin position="234"/>
        <end position="253"/>
    </location>
</feature>
<gene>
    <name evidence="10" type="ORF">NQU54_14985</name>
</gene>
<dbReference type="InterPro" id="IPR036259">
    <property type="entry name" value="MFS_trans_sf"/>
</dbReference>